<dbReference type="AlphaFoldDB" id="A0A0F8XFI1"/>
<organism evidence="1">
    <name type="scientific">marine sediment metagenome</name>
    <dbReference type="NCBI Taxonomy" id="412755"/>
    <lineage>
        <taxon>unclassified sequences</taxon>
        <taxon>metagenomes</taxon>
        <taxon>ecological metagenomes</taxon>
    </lineage>
</organism>
<sequence>MLLTRFLELEGGDDLSALPPPRHPDPLEFAMYEAIGEPIDTTTQPLAFAHSDLRPVTGWKTRIEAAERLSRAGAISPDRLWQIYHERKPAASGGLWDRVGAAQRFQSALGTGDTEAIAASLPPAWHAMRSA</sequence>
<reference evidence="1" key="1">
    <citation type="journal article" date="2015" name="Nature">
        <title>Complex archaea that bridge the gap between prokaryotes and eukaryotes.</title>
        <authorList>
            <person name="Spang A."/>
            <person name="Saw J.H."/>
            <person name="Jorgensen S.L."/>
            <person name="Zaremba-Niedzwiedzka K."/>
            <person name="Martijn J."/>
            <person name="Lind A.E."/>
            <person name="van Eijk R."/>
            <person name="Schleper C."/>
            <person name="Guy L."/>
            <person name="Ettema T.J."/>
        </authorList>
    </citation>
    <scope>NUCLEOTIDE SEQUENCE</scope>
</reference>
<name>A0A0F8XFI1_9ZZZZ</name>
<comment type="caution">
    <text evidence="1">The sequence shown here is derived from an EMBL/GenBank/DDBJ whole genome shotgun (WGS) entry which is preliminary data.</text>
</comment>
<feature type="non-terminal residue" evidence="1">
    <location>
        <position position="131"/>
    </location>
</feature>
<proteinExistence type="predicted"/>
<dbReference type="EMBL" id="LAZR01059389">
    <property type="protein sequence ID" value="KKK67897.1"/>
    <property type="molecule type" value="Genomic_DNA"/>
</dbReference>
<gene>
    <name evidence="1" type="ORF">LCGC14_2949460</name>
</gene>
<accession>A0A0F8XFI1</accession>
<protein>
    <submittedName>
        <fullName evidence="1">Uncharacterized protein</fullName>
    </submittedName>
</protein>
<evidence type="ECO:0000313" key="1">
    <source>
        <dbReference type="EMBL" id="KKK67897.1"/>
    </source>
</evidence>